<gene>
    <name evidence="2" type="ORF">EFD55_29680</name>
</gene>
<dbReference type="EMBL" id="RJJT01000031">
    <property type="protein sequence ID" value="RSB62414.1"/>
    <property type="molecule type" value="Genomic_DNA"/>
</dbReference>
<dbReference type="AlphaFoldDB" id="A0A3R9BF19"/>
<feature type="compositionally biased region" description="Basic and acidic residues" evidence="1">
    <location>
        <begin position="1"/>
        <end position="10"/>
    </location>
</feature>
<organism evidence="2 3">
    <name type="scientific">Rhizobium pisi</name>
    <dbReference type="NCBI Taxonomy" id="574561"/>
    <lineage>
        <taxon>Bacteria</taxon>
        <taxon>Pseudomonadati</taxon>
        <taxon>Pseudomonadota</taxon>
        <taxon>Alphaproteobacteria</taxon>
        <taxon>Hyphomicrobiales</taxon>
        <taxon>Rhizobiaceae</taxon>
        <taxon>Rhizobium/Agrobacterium group</taxon>
        <taxon>Rhizobium</taxon>
    </lineage>
</organism>
<sequence>MNTVRERGHLNDTYGSRRGVGRSVGAHFCRTTDPASSTDAGTPAVATLDTKNSAAPVAGANSFTETQAKNGVEKTGIDDTLAPYGWVNRKATATAARRPDRNARLAVAVNMTGHLDHDRNLSNPRS</sequence>
<evidence type="ECO:0000256" key="1">
    <source>
        <dbReference type="SAM" id="MobiDB-lite"/>
    </source>
</evidence>
<evidence type="ECO:0000313" key="2">
    <source>
        <dbReference type="EMBL" id="RSB62414.1"/>
    </source>
</evidence>
<name>A0A3R9BF19_9HYPH</name>
<dbReference type="Proteomes" id="UP000277279">
    <property type="component" value="Unassembled WGS sequence"/>
</dbReference>
<accession>A0A3R9BF19</accession>
<protein>
    <submittedName>
        <fullName evidence="2">Uncharacterized protein</fullName>
    </submittedName>
</protein>
<evidence type="ECO:0000313" key="3">
    <source>
        <dbReference type="Proteomes" id="UP000277279"/>
    </source>
</evidence>
<proteinExistence type="predicted"/>
<feature type="region of interest" description="Disordered" evidence="1">
    <location>
        <begin position="1"/>
        <end position="25"/>
    </location>
</feature>
<comment type="caution">
    <text evidence="2">The sequence shown here is derived from an EMBL/GenBank/DDBJ whole genome shotgun (WGS) entry which is preliminary data.</text>
</comment>
<reference evidence="2 3" key="1">
    <citation type="submission" date="2018-11" db="EMBL/GenBank/DDBJ databases">
        <authorList>
            <person name="Huo Y."/>
        </authorList>
    </citation>
    <scope>NUCLEOTIDE SEQUENCE [LARGE SCALE GENOMIC DNA]</scope>
    <source>
        <strain evidence="2 3">DSM 30132</strain>
    </source>
</reference>